<proteinExistence type="predicted"/>
<reference evidence="1 2" key="1">
    <citation type="submission" date="2020-08" db="EMBL/GenBank/DDBJ databases">
        <title>Genomic Encyclopedia of Type Strains, Phase IV (KMG-IV): sequencing the most valuable type-strain genomes for metagenomic binning, comparative biology and taxonomic classification.</title>
        <authorList>
            <person name="Goeker M."/>
        </authorList>
    </citation>
    <scope>NUCLEOTIDE SEQUENCE [LARGE SCALE GENOMIC DNA]</scope>
    <source>
        <strain evidence="1 2">DSM 27163</strain>
    </source>
</reference>
<dbReference type="SUPFAM" id="SSF52540">
    <property type="entry name" value="P-loop containing nucleoside triphosphate hydrolases"/>
    <property type="match status" value="1"/>
</dbReference>
<keyword evidence="1" id="KW-0418">Kinase</keyword>
<dbReference type="Pfam" id="PF03308">
    <property type="entry name" value="MeaB"/>
    <property type="match status" value="1"/>
</dbReference>
<dbReference type="GO" id="GO:0008887">
    <property type="term" value="F:glycerate kinase activity"/>
    <property type="evidence" value="ECO:0007669"/>
    <property type="project" value="UniProtKB-EC"/>
</dbReference>
<gene>
    <name evidence="1" type="ORF">FHR21_001072</name>
</gene>
<evidence type="ECO:0000313" key="1">
    <source>
        <dbReference type="EMBL" id="MBB5705739.1"/>
    </source>
</evidence>
<organism evidence="1 2">
    <name type="scientific">Sphingopyxis panaciterrulae</name>
    <dbReference type="NCBI Taxonomy" id="462372"/>
    <lineage>
        <taxon>Bacteria</taxon>
        <taxon>Pseudomonadati</taxon>
        <taxon>Pseudomonadota</taxon>
        <taxon>Alphaproteobacteria</taxon>
        <taxon>Sphingomonadales</taxon>
        <taxon>Sphingomonadaceae</taxon>
        <taxon>Sphingopyxis</taxon>
    </lineage>
</organism>
<protein>
    <submittedName>
        <fullName evidence="1">D-glycerate 3-kinase</fullName>
        <ecNumber evidence="1">2.7.1.31</ecNumber>
    </submittedName>
</protein>
<dbReference type="PANTHER" id="PTHR10285">
    <property type="entry name" value="URIDINE KINASE"/>
    <property type="match status" value="1"/>
</dbReference>
<dbReference type="EMBL" id="JACIJH010000002">
    <property type="protein sequence ID" value="MBB5705739.1"/>
    <property type="molecule type" value="Genomic_DNA"/>
</dbReference>
<keyword evidence="1" id="KW-0808">Transferase</keyword>
<dbReference type="Gene3D" id="3.40.50.300">
    <property type="entry name" value="P-loop containing nucleotide triphosphate hydrolases"/>
    <property type="match status" value="1"/>
</dbReference>
<dbReference type="InterPro" id="IPR027417">
    <property type="entry name" value="P-loop_NTPase"/>
</dbReference>
<comment type="caution">
    <text evidence="1">The sequence shown here is derived from an EMBL/GenBank/DDBJ whole genome shotgun (WGS) entry which is preliminary data.</text>
</comment>
<dbReference type="EC" id="2.7.1.31" evidence="1"/>
<sequence length="277" mass="29433">MSPDSAPATALAIAATAILGWAAEPDAPRPLVVGLCGAQGSGKSTLAAALADRLTAAGHRTAILALDDLYLPAAERAALARTVHPLLRVRGVPGTHDPERGLALLDRLGQPGPVVLPRFDKATDDRAAPATVAGPFDIILFEGWCVGAAPQAAADLADPVNALEAEADAHGVWRRHVNAALAGPYRALSDRIDRLILLAAPGFEVVHRWRLQQEEALRTLQPEGAGLMDAAAVGVFIQYYERLTRHILTEMPGRADLTLHLDPDRRVIRADSKDISR</sequence>
<name>A0A7W9B4I5_9SPHN</name>
<evidence type="ECO:0000313" key="2">
    <source>
        <dbReference type="Proteomes" id="UP000537161"/>
    </source>
</evidence>
<dbReference type="AlphaFoldDB" id="A0A7W9B4I5"/>
<accession>A0A7W9B4I5</accession>
<keyword evidence="2" id="KW-1185">Reference proteome</keyword>
<dbReference type="Proteomes" id="UP000537161">
    <property type="component" value="Unassembled WGS sequence"/>
</dbReference>